<dbReference type="SUPFAM" id="SSF52058">
    <property type="entry name" value="L domain-like"/>
    <property type="match status" value="1"/>
</dbReference>
<dbReference type="InterPro" id="IPR032675">
    <property type="entry name" value="LRR_dom_sf"/>
</dbReference>
<organism evidence="1">
    <name type="scientific">Promethearchaeum syntrophicum</name>
    <dbReference type="NCBI Taxonomy" id="2594042"/>
    <lineage>
        <taxon>Archaea</taxon>
        <taxon>Promethearchaeati</taxon>
        <taxon>Promethearchaeota</taxon>
        <taxon>Promethearchaeia</taxon>
        <taxon>Promethearchaeales</taxon>
        <taxon>Promethearchaeaceae</taxon>
        <taxon>Promethearchaeum</taxon>
    </lineage>
</organism>
<reference evidence="1" key="1">
    <citation type="journal article" date="2020" name="Nature">
        <title>Isolation of an archaeon at the prokaryote-eukaryote interface.</title>
        <authorList>
            <person name="Imachi H."/>
            <person name="Nobu M.K."/>
            <person name="Nakahara N."/>
            <person name="Morono Y."/>
            <person name="Ogawara M."/>
            <person name="Takaki Y."/>
            <person name="Takano Y."/>
            <person name="Uematsu K."/>
            <person name="Ikuta T."/>
            <person name="Ito M."/>
            <person name="Matsui Y."/>
            <person name="Miyazaki M."/>
            <person name="Murata K."/>
            <person name="Saito Y."/>
            <person name="Sakai S."/>
            <person name="Song C."/>
            <person name="Tasumi E."/>
            <person name="Yamanaka Y."/>
            <person name="Yamaguchi T."/>
            <person name="Kamagata Y."/>
            <person name="Tamaki H."/>
            <person name="Takai K."/>
        </authorList>
    </citation>
    <scope>NUCLEOTIDE SEQUENCE [LARGE SCALE GENOMIC DNA]</scope>
    <source>
        <strain evidence="1">MK-D1</strain>
    </source>
</reference>
<dbReference type="EMBL" id="CP042905">
    <property type="protein sequence ID" value="QEE17710.1"/>
    <property type="molecule type" value="Genomic_DNA"/>
</dbReference>
<gene>
    <name evidence="1" type="ORF">DSAG12_03548</name>
</gene>
<evidence type="ECO:0000313" key="1">
    <source>
        <dbReference type="EMBL" id="QEE17710.1"/>
    </source>
</evidence>
<evidence type="ECO:0008006" key="2">
    <source>
        <dbReference type="Google" id="ProtNLM"/>
    </source>
</evidence>
<name>A0A5B9DG04_9ARCH</name>
<dbReference type="PANTHER" id="PTHR36766">
    <property type="entry name" value="PLANT BROAD-SPECTRUM MILDEW RESISTANCE PROTEIN RPW8"/>
    <property type="match status" value="1"/>
</dbReference>
<dbReference type="PANTHER" id="PTHR36766:SF70">
    <property type="entry name" value="DISEASE RESISTANCE PROTEIN RGA4"/>
    <property type="match status" value="1"/>
</dbReference>
<sequence length="458" mass="54097">MINEYKEYILRTYRNPKIRDILIEFYDTMFYLDKKLRPEIFQEKRWQPLLNLEVWQTDSKFNNGIEECSIKLGGFYPNNADDRKIVESACIKAFKLIPNIYMIDTNIDITPFLDLTPHLRLLNLHGCPLIEPSPKIGTLKELENLYFIGCDNLITLPDSIEGMQNLISITIELCPKFSVLPESLSNLPMLRKITIRACALFTSLPEDIGKIPKLTSILIESCDNFKDLPRSLSQIPWLTINIKFSNYFLSQSDFPSELWNSCRILWTSAEEIWNTNIEIQRSDDYPDYNDFTNTIFDREITWKKIKSWLALIPSHAFGKLISNAILLSAYNKSIDAEFPIKKPCKFTNEIINSIYDSFDRIKKPTLKDRDIGENLFSLFYYIRNSIERNDYNKEYLKNEKKIKKIFSKVQIELIYHLESWIEKCSNRLDLRNYLSEYLFLIRPTYKIINNDQEFKIFL</sequence>
<accession>A0A5B9DG04</accession>
<proteinExistence type="predicted"/>
<protein>
    <recommendedName>
        <fullName evidence="2">Leucine Rich repeats (2 copies)</fullName>
    </recommendedName>
</protein>
<dbReference type="Gene3D" id="3.80.10.10">
    <property type="entry name" value="Ribonuclease Inhibitor"/>
    <property type="match status" value="1"/>
</dbReference>
<dbReference type="AlphaFoldDB" id="A0A5B9DG04"/>